<organism evidence="2 3">
    <name type="scientific">Alkalibacterium olivapovliticus</name>
    <dbReference type="NCBI Taxonomy" id="99907"/>
    <lineage>
        <taxon>Bacteria</taxon>
        <taxon>Bacillati</taxon>
        <taxon>Bacillota</taxon>
        <taxon>Bacilli</taxon>
        <taxon>Lactobacillales</taxon>
        <taxon>Carnobacteriaceae</taxon>
        <taxon>Alkalibacterium</taxon>
    </lineage>
</organism>
<dbReference type="Proteomes" id="UP000238205">
    <property type="component" value="Unassembled WGS sequence"/>
</dbReference>
<keyword evidence="1" id="KW-0472">Membrane</keyword>
<proteinExistence type="predicted"/>
<dbReference type="RefSeq" id="WP_170068814.1">
    <property type="nucleotide sequence ID" value="NZ_PVTO01000007.1"/>
</dbReference>
<dbReference type="PANTHER" id="PTHR38454:SF1">
    <property type="entry name" value="INTEGRAL MEMBRANE PROTEIN"/>
    <property type="match status" value="1"/>
</dbReference>
<comment type="caution">
    <text evidence="2">The sequence shown here is derived from an EMBL/GenBank/DDBJ whole genome shotgun (WGS) entry which is preliminary data.</text>
</comment>
<protein>
    <submittedName>
        <fullName evidence="2">Membrane protein YfhO</fullName>
    </submittedName>
</protein>
<keyword evidence="1" id="KW-1133">Transmembrane helix</keyword>
<name>A0A2T0W8D2_9LACT</name>
<dbReference type="PANTHER" id="PTHR38454">
    <property type="entry name" value="INTEGRAL MEMBRANE PROTEIN-RELATED"/>
    <property type="match status" value="1"/>
</dbReference>
<dbReference type="AlphaFoldDB" id="A0A2T0W8D2"/>
<accession>A0A2T0W8D2</accession>
<gene>
    <name evidence="2" type="ORF">CLV38_10736</name>
</gene>
<keyword evidence="1" id="KW-0812">Transmembrane</keyword>
<feature type="transmembrane region" description="Helical" evidence="1">
    <location>
        <begin position="442"/>
        <end position="459"/>
    </location>
</feature>
<sequence length="466" mass="52722">MLGIIMINMAANAMYYYYPFGMDAMDGSIPYGTAEEEYQQVLADGQDYLPDRGMDPYRVGVTSQDNHVRNQFLYLDVMGLNSYLSVTNGNITDFARTIETAGFQVIQPLRNGVDDRRIANHLLGVDYIITEAENESFLPFGYEVLEELKNNQNEDYILAETPNAYPFAYAIGNALPEQAFLELNAVEREAAFVENVILEDSVFQTLPLEKSFVESPVKELDYEVMDDGSEPVSLPDSDIRIQKEHTEFTLILEEPEELIDHEWFIRFEGLDYHPLDESPWLRQSTNYRLSVTDGQQVKSIYQSDKYSFSSYFHREHMLFNMGHVAETDDIDQVQITVDRPGVYSLDDISVYALPVSAQEDERIADEKNERALDIDLFSNDRIEGNVDADANEILVTSIPFSAGWSATVNGEQRDALKTNVGFVGVSLDEGENSIELTYRTPYLLLGLALSLLGIILAFVPKKIGQN</sequence>
<reference evidence="2 3" key="1">
    <citation type="submission" date="2018-03" db="EMBL/GenBank/DDBJ databases">
        <title>Genomic Encyclopedia of Archaeal and Bacterial Type Strains, Phase II (KMG-II): from individual species to whole genera.</title>
        <authorList>
            <person name="Goeker M."/>
        </authorList>
    </citation>
    <scope>NUCLEOTIDE SEQUENCE [LARGE SCALE GENOMIC DNA]</scope>
    <source>
        <strain evidence="2 3">DSM 13175</strain>
    </source>
</reference>
<dbReference type="InterPro" id="IPR018580">
    <property type="entry name" value="Uncharacterised_YfhO"/>
</dbReference>
<evidence type="ECO:0000313" key="2">
    <source>
        <dbReference type="EMBL" id="PRY82963.1"/>
    </source>
</evidence>
<keyword evidence="3" id="KW-1185">Reference proteome</keyword>
<dbReference type="Pfam" id="PF09586">
    <property type="entry name" value="YfhO"/>
    <property type="match status" value="1"/>
</dbReference>
<dbReference type="EMBL" id="PVTO01000007">
    <property type="protein sequence ID" value="PRY82963.1"/>
    <property type="molecule type" value="Genomic_DNA"/>
</dbReference>
<evidence type="ECO:0000313" key="3">
    <source>
        <dbReference type="Proteomes" id="UP000238205"/>
    </source>
</evidence>
<evidence type="ECO:0000256" key="1">
    <source>
        <dbReference type="SAM" id="Phobius"/>
    </source>
</evidence>